<evidence type="ECO:0000313" key="3">
    <source>
        <dbReference type="Proteomes" id="UP000830671"/>
    </source>
</evidence>
<dbReference type="KEGG" id="clup:CLUP02_05447"/>
<reference evidence="2" key="1">
    <citation type="journal article" date="2021" name="Mol. Plant Microbe Interact.">
        <title>Complete Genome Sequence of the Plant-Pathogenic Fungus Colletotrichum lupini.</title>
        <authorList>
            <person name="Baroncelli R."/>
            <person name="Pensec F."/>
            <person name="Da Lio D."/>
            <person name="Boufleur T."/>
            <person name="Vicente I."/>
            <person name="Sarrocco S."/>
            <person name="Picot A."/>
            <person name="Baraldi E."/>
            <person name="Sukno S."/>
            <person name="Thon M."/>
            <person name="Le Floch G."/>
        </authorList>
    </citation>
    <scope>NUCLEOTIDE SEQUENCE</scope>
    <source>
        <strain evidence="2">IMI 504893</strain>
    </source>
</reference>
<proteinExistence type="predicted"/>
<feature type="compositionally biased region" description="Polar residues" evidence="1">
    <location>
        <begin position="51"/>
        <end position="64"/>
    </location>
</feature>
<dbReference type="EMBL" id="CP019475">
    <property type="protein sequence ID" value="UQC79966.1"/>
    <property type="molecule type" value="Genomic_DNA"/>
</dbReference>
<dbReference type="AlphaFoldDB" id="A0A9Q8SM81"/>
<dbReference type="GeneID" id="73339464"/>
<organism evidence="2 3">
    <name type="scientific">Colletotrichum lupini</name>
    <dbReference type="NCBI Taxonomy" id="145971"/>
    <lineage>
        <taxon>Eukaryota</taxon>
        <taxon>Fungi</taxon>
        <taxon>Dikarya</taxon>
        <taxon>Ascomycota</taxon>
        <taxon>Pezizomycotina</taxon>
        <taxon>Sordariomycetes</taxon>
        <taxon>Hypocreomycetidae</taxon>
        <taxon>Glomerellales</taxon>
        <taxon>Glomerellaceae</taxon>
        <taxon>Colletotrichum</taxon>
        <taxon>Colletotrichum acutatum species complex</taxon>
    </lineage>
</organism>
<accession>A0A9Q8SM81</accession>
<sequence>MWFSVWSLKTVPPPFIALTTFQPFGLRPIILRLFFRAPLFLHHRPSASPTLSRCSDFKGSNSLRKTPLGPGPGLAATSRGALPAVSSLQISHHSSTAFSKPKVDRPPLQALPASFPNTEPNPTYRYQSVPRSSAHRPLTALNMSQMHRERLSPSTIGSAFDLNSDKKAYSAVMWTLHQIGSRRCHHIHMLNERAASVWPPPISSIAGESIASFVTLCSKSNPTTPCFFDKGNRGSIIKLNITFIRTLLSSGSGHIHSMEGCDNSSIPYQPVRQTGNERAHRQIAPDEGLDEGYMQCAQHSGFHTPQTQTRILSLPRRRGGCSPVTALGLSIHVTVVGFKGA</sequence>
<dbReference type="RefSeq" id="XP_049141597.1">
    <property type="nucleotide sequence ID" value="XM_049284454.1"/>
</dbReference>
<protein>
    <submittedName>
        <fullName evidence="2">Uncharacterized protein</fullName>
    </submittedName>
</protein>
<name>A0A9Q8SM81_9PEZI</name>
<gene>
    <name evidence="2" type="ORF">CLUP02_05447</name>
</gene>
<dbReference type="Proteomes" id="UP000830671">
    <property type="component" value="Chromosome 3"/>
</dbReference>
<evidence type="ECO:0000313" key="2">
    <source>
        <dbReference type="EMBL" id="UQC79966.1"/>
    </source>
</evidence>
<evidence type="ECO:0000256" key="1">
    <source>
        <dbReference type="SAM" id="MobiDB-lite"/>
    </source>
</evidence>
<feature type="region of interest" description="Disordered" evidence="1">
    <location>
        <begin position="51"/>
        <end position="76"/>
    </location>
</feature>
<keyword evidence="3" id="KW-1185">Reference proteome</keyword>